<name>K2FU66_9BACT</name>
<comment type="caution">
    <text evidence="1">The sequence shown here is derived from an EMBL/GenBank/DDBJ whole genome shotgun (WGS) entry which is preliminary data.</text>
</comment>
<gene>
    <name evidence="1" type="ORF">ACD_4C00277G0001</name>
</gene>
<protein>
    <submittedName>
        <fullName evidence="1">Uncharacterized protein</fullName>
    </submittedName>
</protein>
<proteinExistence type="predicted"/>
<dbReference type="AlphaFoldDB" id="K2FU66"/>
<evidence type="ECO:0000313" key="1">
    <source>
        <dbReference type="EMBL" id="EKE26468.1"/>
    </source>
</evidence>
<accession>K2FU66</accession>
<organism evidence="1">
    <name type="scientific">uncultured bacterium</name>
    <name type="common">gcode 4</name>
    <dbReference type="NCBI Taxonomy" id="1234023"/>
    <lineage>
        <taxon>Bacteria</taxon>
        <taxon>environmental samples</taxon>
    </lineage>
</organism>
<sequence length="61" mass="6418">MDFVEEASHVAAIPIVIQPSAFVAVVKSTDWVLGVAGSKVQNAIVFVSKLIDNTGAIYAET</sequence>
<reference evidence="1" key="1">
    <citation type="journal article" date="2012" name="Science">
        <title>Fermentation, hydrogen, and sulfur metabolism in multiple uncultivated bacterial phyla.</title>
        <authorList>
            <person name="Wrighton K.C."/>
            <person name="Thomas B.C."/>
            <person name="Sharon I."/>
            <person name="Miller C.S."/>
            <person name="Castelle C.J."/>
            <person name="VerBerkmoes N.C."/>
            <person name="Wilkins M.J."/>
            <person name="Hettich R.L."/>
            <person name="Lipton M.S."/>
            <person name="Williams K.H."/>
            <person name="Long P.E."/>
            <person name="Banfield J.F."/>
        </authorList>
    </citation>
    <scope>NUCLEOTIDE SEQUENCE [LARGE SCALE GENOMIC DNA]</scope>
</reference>
<dbReference type="EMBL" id="AMFJ01000793">
    <property type="protein sequence ID" value="EKE26468.1"/>
    <property type="molecule type" value="Genomic_DNA"/>
</dbReference>